<protein>
    <submittedName>
        <fullName evidence="1">Uncharacterized protein</fullName>
    </submittedName>
</protein>
<accession>A0A7T2LND6</accession>
<dbReference type="KEGG" id="sflv:IC614_06455"/>
<proteinExistence type="predicted"/>
<gene>
    <name evidence="1" type="ORF">IC614_06455</name>
</gene>
<dbReference type="Proteomes" id="UP000594873">
    <property type="component" value="Chromosome"/>
</dbReference>
<sequence length="270" mass="28618">MSLGGTFAAIPCESLAAQALPLTFADAADLSLQAPVVAHVRIARASRLKPAEAIGVGPGRTRYYVEADVVSLIRGAQGLPARISYLADMANDAAGRAVKLRKKDEFLIFADRQGTTGSEVRLVATDAQVPYTAAGADRVRAILREATARDAAPRIAGIGRAFHVPGSLPGESETQIFLMAADGRPVSLNVLRRPGETPRWAVSLSEIVDESATAPRPDTLLWYRLACSLPQSLPPQSLAEADPATAPAIQADYQLIKMSLGPCTRSRPAR</sequence>
<organism evidence="1 2">
    <name type="scientific">Allosphingosinicella flava</name>
    <dbReference type="NCBI Taxonomy" id="2771430"/>
    <lineage>
        <taxon>Bacteria</taxon>
        <taxon>Pseudomonadati</taxon>
        <taxon>Pseudomonadota</taxon>
        <taxon>Alphaproteobacteria</taxon>
        <taxon>Sphingomonadales</taxon>
        <taxon>Sphingomonadaceae</taxon>
        <taxon>Allosphingosinicella</taxon>
    </lineage>
</organism>
<evidence type="ECO:0000313" key="2">
    <source>
        <dbReference type="Proteomes" id="UP000594873"/>
    </source>
</evidence>
<dbReference type="EMBL" id="CP065592">
    <property type="protein sequence ID" value="QPQ56273.1"/>
    <property type="molecule type" value="Genomic_DNA"/>
</dbReference>
<reference evidence="1 2" key="1">
    <citation type="submission" date="2020-11" db="EMBL/GenBank/DDBJ databases">
        <title>Genome seq and assembly of Sphingosinicella sp.</title>
        <authorList>
            <person name="Chhetri G."/>
        </authorList>
    </citation>
    <scope>NUCLEOTIDE SEQUENCE [LARGE SCALE GENOMIC DNA]</scope>
    <source>
        <strain evidence="1 2">UDD2</strain>
    </source>
</reference>
<dbReference type="AlphaFoldDB" id="A0A7T2LND6"/>
<name>A0A7T2LND6_9SPHN</name>
<keyword evidence="2" id="KW-1185">Reference proteome</keyword>
<evidence type="ECO:0000313" key="1">
    <source>
        <dbReference type="EMBL" id="QPQ56273.1"/>
    </source>
</evidence>